<gene>
    <name evidence="24" type="ORF">SAMN02949497_1479</name>
</gene>
<keyword evidence="5 17" id="KW-0597">Phosphoprotein</keyword>
<dbReference type="Gene3D" id="1.20.120.160">
    <property type="entry name" value="HPT domain"/>
    <property type="match status" value="1"/>
</dbReference>
<evidence type="ECO:0000256" key="18">
    <source>
        <dbReference type="SAM" id="MobiDB-lite"/>
    </source>
</evidence>
<keyword evidence="13" id="KW-0472">Membrane</keyword>
<organism evidence="24 25">
    <name type="scientific">Methylomagnum ishizawai</name>
    <dbReference type="NCBI Taxonomy" id="1760988"/>
    <lineage>
        <taxon>Bacteria</taxon>
        <taxon>Pseudomonadati</taxon>
        <taxon>Pseudomonadota</taxon>
        <taxon>Gammaproteobacteria</taxon>
        <taxon>Methylococcales</taxon>
        <taxon>Methylococcaceae</taxon>
        <taxon>Methylomagnum</taxon>
    </lineage>
</organism>
<dbReference type="InterPro" id="IPR036890">
    <property type="entry name" value="HATPase_C_sf"/>
</dbReference>
<evidence type="ECO:0000256" key="8">
    <source>
        <dbReference type="ARBA" id="ARBA00022741"/>
    </source>
</evidence>
<dbReference type="SUPFAM" id="SSF47384">
    <property type="entry name" value="Homodimeric domain of signal transducing histidine kinase"/>
    <property type="match status" value="1"/>
</dbReference>
<dbReference type="Gene3D" id="3.30.450.20">
    <property type="entry name" value="PAS domain"/>
    <property type="match status" value="4"/>
</dbReference>
<dbReference type="CDD" id="cd00130">
    <property type="entry name" value="PAS"/>
    <property type="match status" value="3"/>
</dbReference>
<evidence type="ECO:0000259" key="20">
    <source>
        <dbReference type="PROSITE" id="PS50110"/>
    </source>
</evidence>
<dbReference type="InterPro" id="IPR001789">
    <property type="entry name" value="Sig_transdc_resp-reg_receiver"/>
</dbReference>
<dbReference type="InterPro" id="IPR004358">
    <property type="entry name" value="Sig_transdc_His_kin-like_C"/>
</dbReference>
<evidence type="ECO:0000256" key="10">
    <source>
        <dbReference type="ARBA" id="ARBA00022840"/>
    </source>
</evidence>
<dbReference type="GO" id="GO:0000155">
    <property type="term" value="F:phosphorelay sensor kinase activity"/>
    <property type="evidence" value="ECO:0007669"/>
    <property type="project" value="InterPro"/>
</dbReference>
<dbReference type="InterPro" id="IPR036097">
    <property type="entry name" value="HisK_dim/P_sf"/>
</dbReference>
<dbReference type="STRING" id="1760988.SAMN02949497_1479"/>
<dbReference type="InterPro" id="IPR005467">
    <property type="entry name" value="His_kinase_dom"/>
</dbReference>
<feature type="domain" description="PAS" evidence="21">
    <location>
        <begin position="292"/>
        <end position="365"/>
    </location>
</feature>
<dbReference type="InterPro" id="IPR000700">
    <property type="entry name" value="PAS-assoc_C"/>
</dbReference>
<keyword evidence="8" id="KW-0547">Nucleotide-binding</keyword>
<evidence type="ECO:0000313" key="24">
    <source>
        <dbReference type="EMBL" id="SMF94172.1"/>
    </source>
</evidence>
<dbReference type="SMART" id="SM00086">
    <property type="entry name" value="PAC"/>
    <property type="match status" value="4"/>
</dbReference>
<dbReference type="CDD" id="cd00082">
    <property type="entry name" value="HisKA"/>
    <property type="match status" value="1"/>
</dbReference>
<dbReference type="SMART" id="SM00388">
    <property type="entry name" value="HisKA"/>
    <property type="match status" value="1"/>
</dbReference>
<evidence type="ECO:0000313" key="25">
    <source>
        <dbReference type="Proteomes" id="UP000192923"/>
    </source>
</evidence>
<dbReference type="SMART" id="SM00387">
    <property type="entry name" value="HATPase_c"/>
    <property type="match status" value="1"/>
</dbReference>
<dbReference type="Pfam" id="PF08448">
    <property type="entry name" value="PAS_4"/>
    <property type="match status" value="1"/>
</dbReference>
<keyword evidence="4" id="KW-1003">Cell membrane</keyword>
<dbReference type="CDD" id="cd00088">
    <property type="entry name" value="HPT"/>
    <property type="match status" value="1"/>
</dbReference>
<dbReference type="SUPFAM" id="SSF55785">
    <property type="entry name" value="PYP-like sensor domain (PAS domain)"/>
    <property type="match status" value="4"/>
</dbReference>
<dbReference type="SMART" id="SM00448">
    <property type="entry name" value="REC"/>
    <property type="match status" value="1"/>
</dbReference>
<dbReference type="CDD" id="cd17546">
    <property type="entry name" value="REC_hyHK_CKI1_RcsC-like"/>
    <property type="match status" value="1"/>
</dbReference>
<feature type="domain" description="PAC" evidence="22">
    <location>
        <begin position="518"/>
        <end position="570"/>
    </location>
</feature>
<keyword evidence="6" id="KW-0808">Transferase</keyword>
<dbReference type="InterPro" id="IPR035965">
    <property type="entry name" value="PAS-like_dom_sf"/>
</dbReference>
<dbReference type="GO" id="GO:0005524">
    <property type="term" value="F:ATP binding"/>
    <property type="evidence" value="ECO:0007669"/>
    <property type="project" value="UniProtKB-KW"/>
</dbReference>
<dbReference type="PANTHER" id="PTHR45339">
    <property type="entry name" value="HYBRID SIGNAL TRANSDUCTION HISTIDINE KINASE J"/>
    <property type="match status" value="1"/>
</dbReference>
<dbReference type="RefSeq" id="WP_085211315.1">
    <property type="nucleotide sequence ID" value="NZ_FXAM01000001.1"/>
</dbReference>
<evidence type="ECO:0000256" key="17">
    <source>
        <dbReference type="PROSITE-ProRule" id="PRU00169"/>
    </source>
</evidence>
<dbReference type="SMART" id="SM00091">
    <property type="entry name" value="PAS"/>
    <property type="match status" value="3"/>
</dbReference>
<evidence type="ECO:0000256" key="4">
    <source>
        <dbReference type="ARBA" id="ARBA00022475"/>
    </source>
</evidence>
<evidence type="ECO:0000259" key="22">
    <source>
        <dbReference type="PROSITE" id="PS50113"/>
    </source>
</evidence>
<dbReference type="NCBIfam" id="TIGR00229">
    <property type="entry name" value="sensory_box"/>
    <property type="match status" value="3"/>
</dbReference>
<evidence type="ECO:0000259" key="23">
    <source>
        <dbReference type="PROSITE" id="PS50894"/>
    </source>
</evidence>
<sequence>MNSGPGSPSSPSTEPPGDPPEQSGPSGQESGFCCAIVNSIPAHIAVLDHDGIIVAVNESWMRFDRDNSGDSRPDAAAWVGTDYLAVCAACSEGDGFGDVQEAEAARAGILAVLRGESSGFSMEYPCHSPTQRRWFLMSVSPLCSERGGAVVSHTDITGRVLAELALAEAAESKRILFEQSQDGIAVLDTDCRVIEANARFAAMLGYTQEELVGVPVWSWDDQWRTQEALFAHFAQSFDQQQLFETRHRRKDGGVYDVEILSIPSAWRGQSAIFTICRDISGRKLAERALRESEERFRQLAERVPDIFWITEWPERRVAYVSPAFEAISGLSREALYQDSETWFQAVHPEDQARVRREFVAGLKAGCFDIEYRVVRSDGDIRWVEDRGSPVRDAAGRVYRVVGIVHDVTQRHRMIEELDRHHHHLEHLVAERTEQLREANRALLVHAEEIADLYNNAPCGYHSLGSDGAFMAVNDTELAWLGYGREEVLGRNFAEFLAPASAELFRATFPGFKRTGRVKDLEYDLVCKDGGVLPVLLSATAVRDAAGAYLMSRSILFDNRERKARDQEIAQLNAELTRRAAEAEEASRAKSVFLANMSHEIRTPMSAILGLADLCLASGPGERQRDYLEKIRRAADSLLRIINDILDFSKIEAGKLTLETMEFGLEPVLDNLATLLAGQAKERGLELIFDVDDNLPQVLVGDPLRLGQILVNLVSNAIKFSERGEVVVALDLEAQHGREVELRVAVSDQGIGLTPEHRAVLFSAFSQADSSTTRRFGGTGLGLAISKRLVESMGGRIGVDSVFGRGSTFYFTVRLGLPGQEAAPRPETWRARCRGRRALLIDGSATVRRVLAKRLAGLGMVVDAYASITAALAAVADGGAPEYLFALVALDPPGLGGVESLHRFCRRLGLGAITHFIPMAAPSAVPPTWEGGGTALTKPVTSGHLREILRGRLGLAREPVHEVPCGGDTLAELAAPLAGADILLVEDTEINREMMADILENLGMRPRVAGNGREALRAVARAVPEAVLMDCQMPIMDGYEATRELRKQAHLRALPIIALTAHAMANDRERCLEAGMNAYLSKPVDIPQLIRALAQWVRPRARSGVPAGVSPPAAGSVPPPDLPAVLPGIDLQAGLERTGGNPPLYLRLLRKFRDSHGRDFERDCRAALDAGEFGTARRLAHSLKGVAKSLGAEPLGELAARLETALADNGPTATMEADLRALCEELGGVARGLAVLEEDGRDSAGTAPPDRMRLRAESGRLTALLLAHDVAAIPCFKALSPLLSSHPDSGAVADIQRCLDRYDFEGALMRLRKVTMLEF</sequence>
<dbReference type="PROSITE" id="PS50109">
    <property type="entry name" value="HIS_KIN"/>
    <property type="match status" value="1"/>
</dbReference>
<keyword evidence="11" id="KW-1133">Transmembrane helix</keyword>
<feature type="domain" description="PAC" evidence="22">
    <location>
        <begin position="367"/>
        <end position="419"/>
    </location>
</feature>
<feature type="domain" description="Response regulatory" evidence="20">
    <location>
        <begin position="980"/>
        <end position="1096"/>
    </location>
</feature>
<evidence type="ECO:0000256" key="15">
    <source>
        <dbReference type="ARBA" id="ARBA00068150"/>
    </source>
</evidence>
<evidence type="ECO:0000259" key="19">
    <source>
        <dbReference type="PROSITE" id="PS50109"/>
    </source>
</evidence>
<dbReference type="Pfam" id="PF01627">
    <property type="entry name" value="Hpt"/>
    <property type="match status" value="1"/>
</dbReference>
<dbReference type="Proteomes" id="UP000192923">
    <property type="component" value="Unassembled WGS sequence"/>
</dbReference>
<keyword evidence="9" id="KW-0418">Kinase</keyword>
<keyword evidence="25" id="KW-1185">Reference proteome</keyword>
<evidence type="ECO:0000256" key="3">
    <source>
        <dbReference type="ARBA" id="ARBA00012438"/>
    </source>
</evidence>
<dbReference type="InterPro" id="IPR013655">
    <property type="entry name" value="PAS_fold_3"/>
</dbReference>
<dbReference type="EC" id="2.7.13.3" evidence="3"/>
<dbReference type="Pfam" id="PF08447">
    <property type="entry name" value="PAS_3"/>
    <property type="match status" value="1"/>
</dbReference>
<dbReference type="PROSITE" id="PS50110">
    <property type="entry name" value="RESPONSE_REGULATORY"/>
    <property type="match status" value="2"/>
</dbReference>
<dbReference type="Pfam" id="PF00512">
    <property type="entry name" value="HisKA"/>
    <property type="match status" value="1"/>
</dbReference>
<dbReference type="SUPFAM" id="SSF52172">
    <property type="entry name" value="CheY-like"/>
    <property type="match status" value="2"/>
</dbReference>
<evidence type="ECO:0000256" key="9">
    <source>
        <dbReference type="ARBA" id="ARBA00022777"/>
    </source>
</evidence>
<dbReference type="Pfam" id="PF13426">
    <property type="entry name" value="PAS_9"/>
    <property type="match status" value="2"/>
</dbReference>
<dbReference type="FunFam" id="3.30.565.10:FF:000010">
    <property type="entry name" value="Sensor histidine kinase RcsC"/>
    <property type="match status" value="1"/>
</dbReference>
<evidence type="ECO:0000256" key="13">
    <source>
        <dbReference type="ARBA" id="ARBA00023136"/>
    </source>
</evidence>
<dbReference type="InterPro" id="IPR036641">
    <property type="entry name" value="HPT_dom_sf"/>
</dbReference>
<dbReference type="Gene3D" id="3.30.565.10">
    <property type="entry name" value="Histidine kinase-like ATPase, C-terminal domain"/>
    <property type="match status" value="1"/>
</dbReference>
<feature type="domain" description="Response regulatory" evidence="20">
    <location>
        <begin position="836"/>
        <end position="952"/>
    </location>
</feature>
<dbReference type="CDD" id="cd16922">
    <property type="entry name" value="HATPase_EvgS-ArcB-TorS-like"/>
    <property type="match status" value="1"/>
</dbReference>
<evidence type="ECO:0000256" key="7">
    <source>
        <dbReference type="ARBA" id="ARBA00022692"/>
    </source>
</evidence>
<dbReference type="InterPro" id="IPR003661">
    <property type="entry name" value="HisK_dim/P_dom"/>
</dbReference>
<feature type="compositionally biased region" description="Low complexity" evidence="18">
    <location>
        <begin position="1"/>
        <end position="12"/>
    </location>
</feature>
<comment type="subunit">
    <text evidence="14">At low DSF concentrations, interacts with RpfF.</text>
</comment>
<comment type="catalytic activity">
    <reaction evidence="1">
        <text>ATP + protein L-histidine = ADP + protein N-phospho-L-histidine.</text>
        <dbReference type="EC" id="2.7.13.3"/>
    </reaction>
</comment>
<evidence type="ECO:0000256" key="1">
    <source>
        <dbReference type="ARBA" id="ARBA00000085"/>
    </source>
</evidence>
<dbReference type="FunFam" id="1.10.287.130:FF:000002">
    <property type="entry name" value="Two-component osmosensing histidine kinase"/>
    <property type="match status" value="1"/>
</dbReference>
<evidence type="ECO:0000256" key="2">
    <source>
        <dbReference type="ARBA" id="ARBA00004651"/>
    </source>
</evidence>
<dbReference type="InterPro" id="IPR013656">
    <property type="entry name" value="PAS_4"/>
</dbReference>
<dbReference type="PRINTS" id="PR00344">
    <property type="entry name" value="BCTRLSENSOR"/>
</dbReference>
<feature type="modified residue" description="Phosphohistidine" evidence="16">
    <location>
        <position position="1180"/>
    </location>
</feature>
<dbReference type="OrthoDB" id="9810730at2"/>
<dbReference type="InterPro" id="IPR011006">
    <property type="entry name" value="CheY-like_superfamily"/>
</dbReference>
<keyword evidence="7" id="KW-0812">Transmembrane</keyword>
<evidence type="ECO:0000256" key="6">
    <source>
        <dbReference type="ARBA" id="ARBA00022679"/>
    </source>
</evidence>
<comment type="subcellular location">
    <subcellularLocation>
        <location evidence="2">Cell membrane</location>
        <topology evidence="2">Multi-pass membrane protein</topology>
    </subcellularLocation>
</comment>
<dbReference type="PROSITE" id="PS50894">
    <property type="entry name" value="HPT"/>
    <property type="match status" value="1"/>
</dbReference>
<name>A0A1Y6D0T6_9GAMM</name>
<evidence type="ECO:0000256" key="14">
    <source>
        <dbReference type="ARBA" id="ARBA00064003"/>
    </source>
</evidence>
<dbReference type="Gene3D" id="1.10.287.130">
    <property type="match status" value="1"/>
</dbReference>
<keyword evidence="10" id="KW-0067">ATP-binding</keyword>
<feature type="modified residue" description="4-aspartylphosphate" evidence="17">
    <location>
        <position position="1029"/>
    </location>
</feature>
<dbReference type="InterPro" id="IPR003594">
    <property type="entry name" value="HATPase_dom"/>
</dbReference>
<protein>
    <recommendedName>
        <fullName evidence="15">Sensory/regulatory protein RpfC</fullName>
        <ecNumber evidence="3">2.7.13.3</ecNumber>
    </recommendedName>
</protein>
<feature type="region of interest" description="Disordered" evidence="18">
    <location>
        <begin position="1"/>
        <end position="28"/>
    </location>
</feature>
<feature type="domain" description="PAS" evidence="21">
    <location>
        <begin position="445"/>
        <end position="508"/>
    </location>
</feature>
<evidence type="ECO:0000256" key="16">
    <source>
        <dbReference type="PROSITE-ProRule" id="PRU00110"/>
    </source>
</evidence>
<feature type="domain" description="PAS" evidence="21">
    <location>
        <begin position="169"/>
        <end position="213"/>
    </location>
</feature>
<dbReference type="PROSITE" id="PS50112">
    <property type="entry name" value="PAS"/>
    <property type="match status" value="3"/>
</dbReference>
<accession>A0A1Y6D0T6</accession>
<dbReference type="PANTHER" id="PTHR45339:SF1">
    <property type="entry name" value="HYBRID SIGNAL TRANSDUCTION HISTIDINE KINASE J"/>
    <property type="match status" value="1"/>
</dbReference>
<proteinExistence type="predicted"/>
<dbReference type="InterPro" id="IPR000014">
    <property type="entry name" value="PAS"/>
</dbReference>
<dbReference type="SUPFAM" id="SSF47226">
    <property type="entry name" value="Histidine-containing phosphotransfer domain, HPT domain"/>
    <property type="match status" value="1"/>
</dbReference>
<dbReference type="InterPro" id="IPR008207">
    <property type="entry name" value="Sig_transdc_His_kin_Hpt_dom"/>
</dbReference>
<reference evidence="24 25" key="1">
    <citation type="submission" date="2016-12" db="EMBL/GenBank/DDBJ databases">
        <authorList>
            <person name="Song W.-J."/>
            <person name="Kurnit D.M."/>
        </authorList>
    </citation>
    <scope>NUCLEOTIDE SEQUENCE [LARGE SCALE GENOMIC DNA]</scope>
    <source>
        <strain evidence="24 25">175</strain>
    </source>
</reference>
<dbReference type="Pfam" id="PF02518">
    <property type="entry name" value="HATPase_c"/>
    <property type="match status" value="1"/>
</dbReference>
<dbReference type="EMBL" id="FXAM01000001">
    <property type="protein sequence ID" value="SMF94172.1"/>
    <property type="molecule type" value="Genomic_DNA"/>
</dbReference>
<evidence type="ECO:0000256" key="12">
    <source>
        <dbReference type="ARBA" id="ARBA00023012"/>
    </source>
</evidence>
<comment type="caution">
    <text evidence="17">Lacks conserved residue(s) required for the propagation of feature annotation.</text>
</comment>
<dbReference type="GO" id="GO:0005886">
    <property type="term" value="C:plasma membrane"/>
    <property type="evidence" value="ECO:0007669"/>
    <property type="project" value="UniProtKB-SubCell"/>
</dbReference>
<evidence type="ECO:0000256" key="5">
    <source>
        <dbReference type="ARBA" id="ARBA00022553"/>
    </source>
</evidence>
<feature type="domain" description="HPt" evidence="23">
    <location>
        <begin position="1140"/>
        <end position="1235"/>
    </location>
</feature>
<dbReference type="PROSITE" id="PS50113">
    <property type="entry name" value="PAC"/>
    <property type="match status" value="2"/>
</dbReference>
<dbReference type="InterPro" id="IPR001610">
    <property type="entry name" value="PAC"/>
</dbReference>
<feature type="domain" description="Histidine kinase" evidence="19">
    <location>
        <begin position="595"/>
        <end position="816"/>
    </location>
</feature>
<dbReference type="Pfam" id="PF00072">
    <property type="entry name" value="Response_reg"/>
    <property type="match status" value="1"/>
</dbReference>
<dbReference type="SUPFAM" id="SSF55874">
    <property type="entry name" value="ATPase domain of HSP90 chaperone/DNA topoisomerase II/histidine kinase"/>
    <property type="match status" value="1"/>
</dbReference>
<evidence type="ECO:0000259" key="21">
    <source>
        <dbReference type="PROSITE" id="PS50112"/>
    </source>
</evidence>
<evidence type="ECO:0000256" key="11">
    <source>
        <dbReference type="ARBA" id="ARBA00022989"/>
    </source>
</evidence>
<dbReference type="Gene3D" id="3.40.50.2300">
    <property type="match status" value="1"/>
</dbReference>
<keyword evidence="12" id="KW-0902">Two-component regulatory system</keyword>